<keyword evidence="2" id="KW-0812">Transmembrane</keyword>
<dbReference type="CDD" id="cd12797">
    <property type="entry name" value="M23_peptidase"/>
    <property type="match status" value="1"/>
</dbReference>
<protein>
    <submittedName>
        <fullName evidence="4">M23 family metallopeptidase</fullName>
    </submittedName>
</protein>
<dbReference type="PANTHER" id="PTHR21666">
    <property type="entry name" value="PEPTIDASE-RELATED"/>
    <property type="match status" value="1"/>
</dbReference>
<comment type="caution">
    <text evidence="4">The sequence shown here is derived from an EMBL/GenBank/DDBJ whole genome shotgun (WGS) entry which is preliminary data.</text>
</comment>
<evidence type="ECO:0000256" key="1">
    <source>
        <dbReference type="ARBA" id="ARBA00022729"/>
    </source>
</evidence>
<dbReference type="InterPro" id="IPR050570">
    <property type="entry name" value="Cell_wall_metabolism_enzyme"/>
</dbReference>
<reference evidence="4" key="2">
    <citation type="journal article" date="2021" name="PeerJ">
        <title>Extensive microbial diversity within the chicken gut microbiome revealed by metagenomics and culture.</title>
        <authorList>
            <person name="Gilroy R."/>
            <person name="Ravi A."/>
            <person name="Getino M."/>
            <person name="Pursley I."/>
            <person name="Horton D.L."/>
            <person name="Alikhan N.F."/>
            <person name="Baker D."/>
            <person name="Gharbi K."/>
            <person name="Hall N."/>
            <person name="Watson M."/>
            <person name="Adriaenssens E.M."/>
            <person name="Foster-Nyarko E."/>
            <person name="Jarju S."/>
            <person name="Secka A."/>
            <person name="Antonio M."/>
            <person name="Oren A."/>
            <person name="Chaudhuri R.R."/>
            <person name="La Ragione R."/>
            <person name="Hildebrand F."/>
            <person name="Pallen M.J."/>
        </authorList>
    </citation>
    <scope>NUCLEOTIDE SEQUENCE</scope>
    <source>
        <strain evidence="4">B1-13419</strain>
    </source>
</reference>
<dbReference type="Gene3D" id="2.70.70.10">
    <property type="entry name" value="Glucose Permease (Domain IIA)"/>
    <property type="match status" value="1"/>
</dbReference>
<dbReference type="InterPro" id="IPR011055">
    <property type="entry name" value="Dup_hybrid_motif"/>
</dbReference>
<gene>
    <name evidence="4" type="ORF">IAB91_02745</name>
</gene>
<proteinExistence type="predicted"/>
<name>A0A9D9IM88_9BACT</name>
<dbReference type="Pfam" id="PF01551">
    <property type="entry name" value="Peptidase_M23"/>
    <property type="match status" value="1"/>
</dbReference>
<feature type="domain" description="M23ase beta-sheet core" evidence="3">
    <location>
        <begin position="181"/>
        <end position="274"/>
    </location>
</feature>
<dbReference type="InterPro" id="IPR016047">
    <property type="entry name" value="M23ase_b-sheet_dom"/>
</dbReference>
<evidence type="ECO:0000256" key="2">
    <source>
        <dbReference type="SAM" id="Phobius"/>
    </source>
</evidence>
<keyword evidence="2" id="KW-0472">Membrane</keyword>
<dbReference type="SUPFAM" id="SSF51261">
    <property type="entry name" value="Duplicated hybrid motif"/>
    <property type="match status" value="1"/>
</dbReference>
<evidence type="ECO:0000259" key="3">
    <source>
        <dbReference type="Pfam" id="PF01551"/>
    </source>
</evidence>
<dbReference type="PANTHER" id="PTHR21666:SF289">
    <property type="entry name" value="L-ALA--D-GLU ENDOPEPTIDASE"/>
    <property type="match status" value="1"/>
</dbReference>
<dbReference type="Proteomes" id="UP000823757">
    <property type="component" value="Unassembled WGS sequence"/>
</dbReference>
<keyword evidence="2" id="KW-1133">Transmembrane helix</keyword>
<dbReference type="GO" id="GO:0004222">
    <property type="term" value="F:metalloendopeptidase activity"/>
    <property type="evidence" value="ECO:0007669"/>
    <property type="project" value="TreeGrafter"/>
</dbReference>
<keyword evidence="1" id="KW-0732">Signal</keyword>
<accession>A0A9D9IM88</accession>
<dbReference type="AlphaFoldDB" id="A0A9D9IM88"/>
<feature type="transmembrane region" description="Helical" evidence="2">
    <location>
        <begin position="34"/>
        <end position="57"/>
    </location>
</feature>
<organism evidence="4 5">
    <name type="scientific">Candidatus Cryptobacteroides faecigallinarum</name>
    <dbReference type="NCBI Taxonomy" id="2840763"/>
    <lineage>
        <taxon>Bacteria</taxon>
        <taxon>Pseudomonadati</taxon>
        <taxon>Bacteroidota</taxon>
        <taxon>Bacteroidia</taxon>
        <taxon>Bacteroidales</taxon>
        <taxon>Candidatus Cryptobacteroides</taxon>
    </lineage>
</organism>
<reference evidence="4" key="1">
    <citation type="submission" date="2020-10" db="EMBL/GenBank/DDBJ databases">
        <authorList>
            <person name="Gilroy R."/>
        </authorList>
    </citation>
    <scope>NUCLEOTIDE SEQUENCE</scope>
    <source>
        <strain evidence="4">B1-13419</strain>
    </source>
</reference>
<evidence type="ECO:0000313" key="5">
    <source>
        <dbReference type="Proteomes" id="UP000823757"/>
    </source>
</evidence>
<dbReference type="EMBL" id="JADIMD010000039">
    <property type="protein sequence ID" value="MBO8474193.1"/>
    <property type="molecule type" value="Genomic_DNA"/>
</dbReference>
<sequence>MSRQNKDNKVDEFRLDLVEANTHKQLWSMKFTKIGFILSVVAAVVFVIILFFCLFTFTPLRRTIPGYPDESSKKAAIQNAIRVDSLERIISRWELYSENLRRVVDGEKPLRIDSLIRSGGTGYGKSKQELQEKDSLLRLNVMNEERFELSNRERRDLPIEGIHFFTPLKGMISQGYDKAVHPFIDITAPANSVVAAVLDGTVISSGWNDDAGYTICIQHSNDIISIYKHNNKLLKKTGDKVNAGTPIAIIGGTGSISTGEHLHFELWYKGEPVDATKYINF</sequence>
<evidence type="ECO:0000313" key="4">
    <source>
        <dbReference type="EMBL" id="MBO8474193.1"/>
    </source>
</evidence>